<dbReference type="PANTHER" id="PTHR18947">
    <property type="entry name" value="HOOK PROTEINS"/>
    <property type="match status" value="1"/>
</dbReference>
<feature type="coiled-coil region" evidence="1">
    <location>
        <begin position="111"/>
        <end position="276"/>
    </location>
</feature>
<sequence>MIEKIKLLDIETQTAIVTHIQEVTHNQENVLDLQWMEVGEIPVEQLDPLSRTMAFHLRKLIDERDESAELILELTQERDYLQSQQPSNLLGFPSHDHSSLSPITLLSKEDRQHLAVELADTKAKLRRSRQELEEKTEQLIDAKNEIERLDAEIQKLKQENMQLLAEARSVRAYRDEVDSLRERAGKVDRLETELARCKEKLNDVHFYKTRIEELREDNMTLLETKSMLEEQLSGARGRCDKLHELEKENLQLRSKLHDMEIDRDSDKKRLEELLEENMLLEISQKQSMNESAHLGWELEQLAKNNEVNEARKSFVFELNETASSRLLKLEKENQCLQSTIQELREASINMEEGQLHALELERENQSLSKKLERLQSLLDQEKQTTQDMENLGEELLKEKQRLNKTLETIQADKDRQISELEQEKEHLTQAVNSLRKRAQVNSEARVREVETENRVLHQTITETGSKLARLESEKRQVTKELDSIRERGERCEELEREVARLERVREQLQRESASLKIGSERAEALEHENATLEQDNRRLKKLADTAQNASLRLAVLEKDHQQLEEENLEQRRALETLRPAAARLAQLQQEHAELEREHEEMCRTLEELRSQAKRSERLEMNCNSLSQENQRLQQTLDNSATKIQGLEGELRQNEAEMKDLRRELEGLRQTVTWAETVEKEKRGMEQELGQVEKEKKQLEKETRRLRQQLEVKETALEENCLRLGSMEKESTALNKEVQQQCNELEKLSHELEKIGLNREKLLQEEHSCEDNKYKILETKIESALKNTLELREEKIQSLESRLEESSSLNQQLRTELSTVKKNLEALKQRQEEEAAHSEISQQSLGQDRSAPNKEKWETEHREATAELLKMKDRLIDVEKNNAALQTEKNLLKEQLKQLDSQNAQLNAQTLALQKQAASLQEHNTSLHKETAKLQVENSTLSSQSSSLMAQYGALQAQLQTLESEAESLQKQREEACASRDRVTQDHERLLAVHERQATEYEQLMARHAELKGNQRALEQEHRALESKYMVLLKQKDAMEALEASLQRDRESLGEEIHKNTLILGENRSLREQVDRQEYDSLQVQTKELKTSLNESQLELNRWQARYDQLKEQHQGLDISMTKLDNHCEKEKLEEKIMDQYKFYDPTPKKSRHWAGAKAIAKFMKPKKESQRERTDAPRERIRSAPDIPLPEIPTCIDCPESAPPIPPPPLPPRQSRLSLDSINSHSAEENHIQSPTLSPALNGRAPPAAKRFLFLRSKSQEKMRVQGTPPPSRRSITKRLRFWASSDSIVPCPPRRALLNDSGGSRGREGYRSVGGGSESMNGYEELFRWRGREPGATCSTPLSRNSHNAPGYTSSSSMRPGRRPKGLVSEEDLRHHSPDAVFGSGVHGNAGHRPSSAEFTSSSNSPVSSKGSLDCLQGRSASLSSDDVVGLGHEGSRLSRSSTLPCDAPSASRSSQRPASLRPSSPGSEMVTLEEFLQESNTLSPPTVQTGSREDLMTDYFTRSTRPVPLRDGAKTPTNYVTPTIKSTPPELDGRAPKPGHSVKPSVRLTETSTPPPQSQTLPNRGAGLRLAPLQQSSPRGGAGSSTSLSRTFSLASADLLRSNGPDSYRTEAGSPSQNDVVVRRSGVVARERPMSARLAGSSPLPGDVSVDPWRLSLAPPRDELTLGSPPVSLQAERDYVGSGSSRAGAVRSGPAQTRAAPHRGEVAMVTPVRAVSALRLKDLEEEPREQMQVESPLLKKADNANLSYTTKEQSTSKPASPDPNNDPQTVWYEYGCV</sequence>
<keyword evidence="1" id="KW-0175">Coiled coil</keyword>
<feature type="compositionally biased region" description="Low complexity" evidence="2">
    <location>
        <begin position="1402"/>
        <end position="1413"/>
    </location>
</feature>
<feature type="region of interest" description="Disordered" evidence="2">
    <location>
        <begin position="1163"/>
        <end position="1190"/>
    </location>
</feature>
<organism evidence="3 4">
    <name type="scientific">Labeo rohita</name>
    <name type="common">Indian major carp</name>
    <name type="synonym">Cyprinus rohita</name>
    <dbReference type="NCBI Taxonomy" id="84645"/>
    <lineage>
        <taxon>Eukaryota</taxon>
        <taxon>Metazoa</taxon>
        <taxon>Chordata</taxon>
        <taxon>Craniata</taxon>
        <taxon>Vertebrata</taxon>
        <taxon>Euteleostomi</taxon>
        <taxon>Actinopterygii</taxon>
        <taxon>Neopterygii</taxon>
        <taxon>Teleostei</taxon>
        <taxon>Ostariophysi</taxon>
        <taxon>Cypriniformes</taxon>
        <taxon>Cyprinidae</taxon>
        <taxon>Labeoninae</taxon>
        <taxon>Labeonini</taxon>
        <taxon>Labeo</taxon>
    </lineage>
</organism>
<accession>A0ABQ8LV74</accession>
<gene>
    <name evidence="3" type="ORF">H4Q32_011271</name>
</gene>
<feature type="region of interest" description="Disordered" evidence="2">
    <location>
        <begin position="1728"/>
        <end position="1773"/>
    </location>
</feature>
<dbReference type="PANTHER" id="PTHR18947:SF31">
    <property type="entry name" value="PROTEIN DAPLE"/>
    <property type="match status" value="1"/>
</dbReference>
<feature type="region of interest" description="Disordered" evidence="2">
    <location>
        <begin position="1504"/>
        <end position="1567"/>
    </location>
</feature>
<feature type="coiled-coil region" evidence="1">
    <location>
        <begin position="1085"/>
        <end position="1119"/>
    </location>
</feature>
<reference evidence="3 4" key="1">
    <citation type="submission" date="2022-01" db="EMBL/GenBank/DDBJ databases">
        <title>A high-quality chromosome-level genome assembly of rohu carp, Labeo rohita.</title>
        <authorList>
            <person name="Arick M.A. II"/>
            <person name="Hsu C.-Y."/>
            <person name="Magbanua Z."/>
            <person name="Pechanova O."/>
            <person name="Grover C."/>
            <person name="Miller E."/>
            <person name="Thrash A."/>
            <person name="Ezzel L."/>
            <person name="Alam S."/>
            <person name="Benzie J."/>
            <person name="Hamilton M."/>
            <person name="Karsi A."/>
            <person name="Lawrence M.L."/>
            <person name="Peterson D.G."/>
        </authorList>
    </citation>
    <scope>NUCLEOTIDE SEQUENCE [LARGE SCALE GENOMIC DNA]</scope>
    <source>
        <strain evidence="4">BAU-BD-2019</strain>
        <tissue evidence="3">Blood</tissue>
    </source>
</reference>
<feature type="compositionally biased region" description="Basic and acidic residues" evidence="2">
    <location>
        <begin position="850"/>
        <end position="861"/>
    </location>
</feature>
<feature type="region of interest" description="Disordered" evidence="2">
    <location>
        <begin position="1335"/>
        <end position="1469"/>
    </location>
</feature>
<name>A0ABQ8LV74_LABRO</name>
<feature type="compositionally biased region" description="Polar residues" evidence="2">
    <location>
        <begin position="1338"/>
        <end position="1359"/>
    </location>
</feature>
<keyword evidence="4" id="KW-1185">Reference proteome</keyword>
<evidence type="ECO:0000256" key="2">
    <source>
        <dbReference type="SAM" id="MobiDB-lite"/>
    </source>
</evidence>
<dbReference type="EMBL" id="JACTAM010000017">
    <property type="protein sequence ID" value="KAI2654530.1"/>
    <property type="molecule type" value="Genomic_DNA"/>
</dbReference>
<dbReference type="Gene3D" id="6.10.250.3110">
    <property type="match status" value="1"/>
</dbReference>
<evidence type="ECO:0000256" key="1">
    <source>
        <dbReference type="SAM" id="Coils"/>
    </source>
</evidence>
<dbReference type="Gene3D" id="1.10.287.1490">
    <property type="match status" value="1"/>
</dbReference>
<feature type="region of interest" description="Disordered" evidence="2">
    <location>
        <begin position="1294"/>
        <end position="1318"/>
    </location>
</feature>
<comment type="caution">
    <text evidence="3">The sequence shown here is derived from an EMBL/GenBank/DDBJ whole genome shotgun (WGS) entry which is preliminary data.</text>
</comment>
<feature type="compositionally biased region" description="Basic and acidic residues" evidence="2">
    <location>
        <begin position="1165"/>
        <end position="1183"/>
    </location>
</feature>
<evidence type="ECO:0000313" key="3">
    <source>
        <dbReference type="EMBL" id="KAI2654530.1"/>
    </source>
</evidence>
<feature type="compositionally biased region" description="Low complexity" evidence="2">
    <location>
        <begin position="1449"/>
        <end position="1467"/>
    </location>
</feature>
<dbReference type="Proteomes" id="UP000830375">
    <property type="component" value="Unassembled WGS sequence"/>
</dbReference>
<feature type="compositionally biased region" description="Polar residues" evidence="2">
    <location>
        <begin position="1517"/>
        <end position="1528"/>
    </location>
</feature>
<proteinExistence type="predicted"/>
<feature type="compositionally biased region" description="Polar residues" evidence="2">
    <location>
        <begin position="1746"/>
        <end position="1770"/>
    </location>
</feature>
<evidence type="ECO:0000313" key="4">
    <source>
        <dbReference type="Proteomes" id="UP000830375"/>
    </source>
</evidence>
<feature type="region of interest" description="Disordered" evidence="2">
    <location>
        <begin position="828"/>
        <end position="861"/>
    </location>
</feature>
<feature type="compositionally biased region" description="Low complexity" evidence="2">
    <location>
        <begin position="1550"/>
        <end position="1564"/>
    </location>
</feature>
<protein>
    <submittedName>
        <fullName evidence="3">Protein Daple</fullName>
    </submittedName>
</protein>